<comment type="subunit">
    <text evidence="2 10">Homodimer.</text>
</comment>
<comment type="caution">
    <text evidence="13">The sequence shown here is derived from an EMBL/GenBank/DDBJ whole genome shotgun (WGS) entry which is preliminary data.</text>
</comment>
<dbReference type="Proteomes" id="UP001173578">
    <property type="component" value="Unassembled WGS sequence"/>
</dbReference>
<feature type="binding site" evidence="11">
    <location>
        <begin position="300"/>
        <end position="301"/>
    </location>
    <ligand>
        <name>L-histidine</name>
        <dbReference type="ChEBI" id="CHEBI:57595"/>
    </ligand>
</feature>
<dbReference type="CDD" id="cd00859">
    <property type="entry name" value="HisRS_anticodon"/>
    <property type="match status" value="1"/>
</dbReference>
<dbReference type="Gene3D" id="3.30.930.10">
    <property type="entry name" value="Bira Bifunctional Protein, Domain 2"/>
    <property type="match status" value="1"/>
</dbReference>
<dbReference type="AlphaFoldDB" id="A0AAW7DME5"/>
<keyword evidence="8 10" id="KW-0030">Aminoacyl-tRNA synthetase</keyword>
<dbReference type="EMBL" id="JACALR010000008">
    <property type="protein sequence ID" value="MDM1552740.1"/>
    <property type="molecule type" value="Genomic_DNA"/>
</dbReference>
<dbReference type="Pfam" id="PF03129">
    <property type="entry name" value="HGTP_anticodon"/>
    <property type="match status" value="1"/>
</dbReference>
<dbReference type="InterPro" id="IPR004516">
    <property type="entry name" value="HisRS/HisZ"/>
</dbReference>
<keyword evidence="6 10" id="KW-0067">ATP-binding</keyword>
<dbReference type="InterPro" id="IPR041715">
    <property type="entry name" value="HisRS-like_core"/>
</dbReference>
<organism evidence="13 14">
    <name type="scientific">Empedobacter falsenii</name>
    <dbReference type="NCBI Taxonomy" id="343874"/>
    <lineage>
        <taxon>Bacteria</taxon>
        <taxon>Pseudomonadati</taxon>
        <taxon>Bacteroidota</taxon>
        <taxon>Flavobacteriia</taxon>
        <taxon>Flavobacteriales</taxon>
        <taxon>Weeksellaceae</taxon>
        <taxon>Empedobacter</taxon>
    </lineage>
</organism>
<reference evidence="13" key="1">
    <citation type="submission" date="2020-06" db="EMBL/GenBank/DDBJ databases">
        <authorList>
            <person name="Dong N."/>
        </authorList>
    </citation>
    <scope>NUCLEOTIDE SEQUENCE</scope>
    <source>
        <strain evidence="13">210</strain>
    </source>
</reference>
<dbReference type="SUPFAM" id="SSF55681">
    <property type="entry name" value="Class II aaRS and biotin synthetases"/>
    <property type="match status" value="1"/>
</dbReference>
<feature type="binding site" evidence="11">
    <location>
        <position position="147"/>
    </location>
    <ligand>
        <name>L-histidine</name>
        <dbReference type="ChEBI" id="CHEBI:57595"/>
    </ligand>
</feature>
<feature type="binding site" evidence="11">
    <location>
        <position position="133"/>
    </location>
    <ligand>
        <name>L-histidine</name>
        <dbReference type="ChEBI" id="CHEBI:57595"/>
    </ligand>
</feature>
<dbReference type="EC" id="6.1.1.21" evidence="10"/>
<evidence type="ECO:0000256" key="3">
    <source>
        <dbReference type="ARBA" id="ARBA00022490"/>
    </source>
</evidence>
<evidence type="ECO:0000256" key="11">
    <source>
        <dbReference type="PIRSR" id="PIRSR001549-1"/>
    </source>
</evidence>
<keyword evidence="3 10" id="KW-0963">Cytoplasm</keyword>
<dbReference type="InterPro" id="IPR015807">
    <property type="entry name" value="His-tRNA-ligase"/>
</dbReference>
<dbReference type="InterPro" id="IPR033656">
    <property type="entry name" value="HisRS_anticodon"/>
</dbReference>
<keyword evidence="7 10" id="KW-0648">Protein biosynthesis</keyword>
<dbReference type="InterPro" id="IPR004154">
    <property type="entry name" value="Anticodon-bd"/>
</dbReference>
<evidence type="ECO:0000256" key="2">
    <source>
        <dbReference type="ARBA" id="ARBA00011738"/>
    </source>
</evidence>
<evidence type="ECO:0000256" key="10">
    <source>
        <dbReference type="HAMAP-Rule" id="MF_00127"/>
    </source>
</evidence>
<dbReference type="HAMAP" id="MF_00127">
    <property type="entry name" value="His_tRNA_synth"/>
    <property type="match status" value="1"/>
</dbReference>
<dbReference type="InterPro" id="IPR045864">
    <property type="entry name" value="aa-tRNA-synth_II/BPL/LPL"/>
</dbReference>
<dbReference type="PIRSF" id="PIRSF001549">
    <property type="entry name" value="His-tRNA_synth"/>
    <property type="match status" value="1"/>
</dbReference>
<dbReference type="InterPro" id="IPR036621">
    <property type="entry name" value="Anticodon-bd_dom_sf"/>
</dbReference>
<evidence type="ECO:0000313" key="14">
    <source>
        <dbReference type="Proteomes" id="UP001173578"/>
    </source>
</evidence>
<comment type="catalytic activity">
    <reaction evidence="9 10">
        <text>tRNA(His) + L-histidine + ATP = L-histidyl-tRNA(His) + AMP + diphosphate + H(+)</text>
        <dbReference type="Rhea" id="RHEA:17313"/>
        <dbReference type="Rhea" id="RHEA-COMP:9665"/>
        <dbReference type="Rhea" id="RHEA-COMP:9689"/>
        <dbReference type="ChEBI" id="CHEBI:15378"/>
        <dbReference type="ChEBI" id="CHEBI:30616"/>
        <dbReference type="ChEBI" id="CHEBI:33019"/>
        <dbReference type="ChEBI" id="CHEBI:57595"/>
        <dbReference type="ChEBI" id="CHEBI:78442"/>
        <dbReference type="ChEBI" id="CHEBI:78527"/>
        <dbReference type="ChEBI" id="CHEBI:456215"/>
        <dbReference type="EC" id="6.1.1.21"/>
    </reaction>
</comment>
<dbReference type="RefSeq" id="WP_286487130.1">
    <property type="nucleotide sequence ID" value="NZ_JACALR010000008.1"/>
</dbReference>
<feature type="domain" description="Aminoacyl-transfer RNA synthetases class-II family profile" evidence="12">
    <location>
        <begin position="1"/>
        <end position="401"/>
    </location>
</feature>
<keyword evidence="5 10" id="KW-0547">Nucleotide-binding</keyword>
<comment type="subcellular location">
    <subcellularLocation>
        <location evidence="10">Cytoplasm</location>
    </subcellularLocation>
</comment>
<dbReference type="SUPFAM" id="SSF52954">
    <property type="entry name" value="Class II aaRS ABD-related"/>
    <property type="match status" value="1"/>
</dbReference>
<dbReference type="PROSITE" id="PS50862">
    <property type="entry name" value="AA_TRNA_LIGASE_II"/>
    <property type="match status" value="1"/>
</dbReference>
<dbReference type="Gene3D" id="3.40.50.800">
    <property type="entry name" value="Anticodon-binding domain"/>
    <property type="match status" value="1"/>
</dbReference>
<name>A0AAW7DME5_9FLAO</name>
<protein>
    <recommendedName>
        <fullName evidence="10">Histidine--tRNA ligase</fullName>
        <ecNumber evidence="10">6.1.1.21</ecNumber>
    </recommendedName>
    <alternativeName>
        <fullName evidence="10">Histidyl-tRNA synthetase</fullName>
        <shortName evidence="10">HisRS</shortName>
    </alternativeName>
</protein>
<evidence type="ECO:0000256" key="6">
    <source>
        <dbReference type="ARBA" id="ARBA00022840"/>
    </source>
</evidence>
<feature type="binding site" evidence="11">
    <location>
        <begin position="103"/>
        <end position="105"/>
    </location>
    <ligand>
        <name>L-histidine</name>
        <dbReference type="ChEBI" id="CHEBI:57595"/>
    </ligand>
</feature>
<dbReference type="Pfam" id="PF13393">
    <property type="entry name" value="tRNA-synt_His"/>
    <property type="match status" value="1"/>
</dbReference>
<evidence type="ECO:0000259" key="12">
    <source>
        <dbReference type="PROSITE" id="PS50862"/>
    </source>
</evidence>
<evidence type="ECO:0000256" key="5">
    <source>
        <dbReference type="ARBA" id="ARBA00022741"/>
    </source>
</evidence>
<dbReference type="FunFam" id="3.30.930.10:FF:000093">
    <property type="entry name" value="Histidine--tRNA ligase"/>
    <property type="match status" value="1"/>
</dbReference>
<evidence type="ECO:0000256" key="7">
    <source>
        <dbReference type="ARBA" id="ARBA00022917"/>
    </source>
</evidence>
<dbReference type="InterPro" id="IPR006195">
    <property type="entry name" value="aa-tRNA-synth_II"/>
</dbReference>
<proteinExistence type="inferred from homology"/>
<dbReference type="GO" id="GO:0005737">
    <property type="term" value="C:cytoplasm"/>
    <property type="evidence" value="ECO:0007669"/>
    <property type="project" value="UniProtKB-SubCell"/>
</dbReference>
<sequence length="458" mass="51226">MAIQKPSIPKGTRDFSPLEVNRRQYIINTIKKQFVLFGFSPIETPSFENLSTLTGKYGEEGDRLIFKILNSGDYLAKVDEQLLTDKNSQKVIAQISEKALRYDLTVPFARYVVQHQNEITFPFKRYQIQPVWRADRPQKGRFREFFQCDADVVGSDSLLQEVDFVQLYDSVFTELKTPVEIHINNRKILSGLAEVADISAQLIDFTVALDKLDKIGEEAVKEEMRGKGISDSAIEILSPLFSMNGDYKTQFAQLKEILKSSETGLKGIEELEFVFENTTTIGLQSAELVLNLTLARGLDYYTGAIFEVKAKIGEFSSSIGGGGRYDDLTGIFGLKDISGVGISFGLDRTYLVLEENNLFPALEDSTNIQALFINFGTKEAAEAMKLVKQLRQSGINTEVYPDDAKMKKQMGYADKKGIKKVILLGEKEIAEQKATVKDMISGEQTEIAFVDLANALIS</sequence>
<dbReference type="GO" id="GO:0006427">
    <property type="term" value="P:histidyl-tRNA aminoacylation"/>
    <property type="evidence" value="ECO:0007669"/>
    <property type="project" value="UniProtKB-UniRule"/>
</dbReference>
<dbReference type="GO" id="GO:0005524">
    <property type="term" value="F:ATP binding"/>
    <property type="evidence" value="ECO:0007669"/>
    <property type="project" value="UniProtKB-UniRule"/>
</dbReference>
<evidence type="ECO:0000256" key="1">
    <source>
        <dbReference type="ARBA" id="ARBA00008226"/>
    </source>
</evidence>
<feature type="binding site" evidence="11">
    <location>
        <position position="151"/>
    </location>
    <ligand>
        <name>L-histidine</name>
        <dbReference type="ChEBI" id="CHEBI:57595"/>
    </ligand>
</feature>
<keyword evidence="4 10" id="KW-0436">Ligase</keyword>
<evidence type="ECO:0000313" key="13">
    <source>
        <dbReference type="EMBL" id="MDM1552740.1"/>
    </source>
</evidence>
<comment type="similarity">
    <text evidence="1 10">Belongs to the class-II aminoacyl-tRNA synthetase family.</text>
</comment>
<accession>A0AAW7DME5</accession>
<dbReference type="NCBIfam" id="TIGR00442">
    <property type="entry name" value="hisS"/>
    <property type="match status" value="1"/>
</dbReference>
<dbReference type="GO" id="GO:0004821">
    <property type="term" value="F:histidine-tRNA ligase activity"/>
    <property type="evidence" value="ECO:0007669"/>
    <property type="project" value="UniProtKB-UniRule"/>
</dbReference>
<evidence type="ECO:0000256" key="8">
    <source>
        <dbReference type="ARBA" id="ARBA00023146"/>
    </source>
</evidence>
<evidence type="ECO:0000256" key="4">
    <source>
        <dbReference type="ARBA" id="ARBA00022598"/>
    </source>
</evidence>
<reference evidence="13" key="2">
    <citation type="journal article" date="2022" name="Sci. Total Environ.">
        <title>Prevalence, transmission, and molecular epidemiology of tet(X)-positive bacteria among humans, animals, and environmental niches in China: An epidemiological, and genomic-based study.</title>
        <authorList>
            <person name="Dong N."/>
            <person name="Zeng Y."/>
            <person name="Cai C."/>
            <person name="Sun C."/>
            <person name="Lu J."/>
            <person name="Liu C."/>
            <person name="Zhou H."/>
            <person name="Sun Q."/>
            <person name="Shu L."/>
            <person name="Wang H."/>
            <person name="Wang Y."/>
            <person name="Wang S."/>
            <person name="Wu C."/>
            <person name="Chan E.W."/>
            <person name="Chen G."/>
            <person name="Shen Z."/>
            <person name="Chen S."/>
            <person name="Zhang R."/>
        </authorList>
    </citation>
    <scope>NUCLEOTIDE SEQUENCE</scope>
    <source>
        <strain evidence="13">210</strain>
    </source>
</reference>
<dbReference type="PANTHER" id="PTHR11476:SF7">
    <property type="entry name" value="HISTIDINE--TRNA LIGASE"/>
    <property type="match status" value="1"/>
</dbReference>
<gene>
    <name evidence="10" type="primary">hisS</name>
    <name evidence="13" type="ORF">HX095_16180</name>
</gene>
<dbReference type="PANTHER" id="PTHR11476">
    <property type="entry name" value="HISTIDYL-TRNA SYNTHETASE"/>
    <property type="match status" value="1"/>
</dbReference>
<dbReference type="CDD" id="cd00773">
    <property type="entry name" value="HisRS-like_core"/>
    <property type="match status" value="1"/>
</dbReference>
<feature type="binding site" evidence="11">
    <location>
        <position position="296"/>
    </location>
    <ligand>
        <name>L-histidine</name>
        <dbReference type="ChEBI" id="CHEBI:57595"/>
    </ligand>
</feature>
<evidence type="ECO:0000256" key="9">
    <source>
        <dbReference type="ARBA" id="ARBA00047639"/>
    </source>
</evidence>